<dbReference type="GO" id="GO:0007165">
    <property type="term" value="P:signal transduction"/>
    <property type="evidence" value="ECO:0007669"/>
    <property type="project" value="UniProtKB-KW"/>
</dbReference>
<dbReference type="GO" id="GO:0006935">
    <property type="term" value="P:chemotaxis"/>
    <property type="evidence" value="ECO:0007669"/>
    <property type="project" value="UniProtKB-KW"/>
</dbReference>
<keyword evidence="5 10" id="KW-1133">Transmembrane helix</keyword>
<comment type="caution">
    <text evidence="13">The sequence shown here is derived from an EMBL/GenBank/DDBJ whole genome shotgun (WGS) entry which is preliminary data.</text>
</comment>
<dbReference type="SMART" id="SM00304">
    <property type="entry name" value="HAMP"/>
    <property type="match status" value="2"/>
</dbReference>
<comment type="similarity">
    <text evidence="8">Belongs to the methyl-accepting chemotaxis (MCP) protein family.</text>
</comment>
<evidence type="ECO:0000313" key="14">
    <source>
        <dbReference type="Proteomes" id="UP000076268"/>
    </source>
</evidence>
<evidence type="ECO:0000256" key="8">
    <source>
        <dbReference type="ARBA" id="ARBA00029447"/>
    </source>
</evidence>
<dbReference type="Gene3D" id="1.10.287.950">
    <property type="entry name" value="Methyl-accepting chemotaxis protein"/>
    <property type="match status" value="1"/>
</dbReference>
<name>A0A154BQA6_ANASB</name>
<dbReference type="InterPro" id="IPR004089">
    <property type="entry name" value="MCPsignal_dom"/>
</dbReference>
<evidence type="ECO:0000259" key="12">
    <source>
        <dbReference type="PROSITE" id="PS50885"/>
    </source>
</evidence>
<evidence type="ECO:0000256" key="6">
    <source>
        <dbReference type="ARBA" id="ARBA00023136"/>
    </source>
</evidence>
<organism evidence="13 14">
    <name type="scientific">Anaerosporomusa subterranea</name>
    <dbReference type="NCBI Taxonomy" id="1794912"/>
    <lineage>
        <taxon>Bacteria</taxon>
        <taxon>Bacillati</taxon>
        <taxon>Bacillota</taxon>
        <taxon>Negativicutes</taxon>
        <taxon>Acetonemataceae</taxon>
        <taxon>Anaerosporomusa</taxon>
    </lineage>
</organism>
<dbReference type="Proteomes" id="UP000076268">
    <property type="component" value="Unassembled WGS sequence"/>
</dbReference>
<dbReference type="CDD" id="cd06225">
    <property type="entry name" value="HAMP"/>
    <property type="match status" value="1"/>
</dbReference>
<evidence type="ECO:0000256" key="9">
    <source>
        <dbReference type="PROSITE-ProRule" id="PRU00284"/>
    </source>
</evidence>
<evidence type="ECO:0000256" key="1">
    <source>
        <dbReference type="ARBA" id="ARBA00004651"/>
    </source>
</evidence>
<keyword evidence="7 9" id="KW-0807">Transducer</keyword>
<dbReference type="RefSeq" id="WP_231881849.1">
    <property type="nucleotide sequence ID" value="NZ_LSGP01000017.1"/>
</dbReference>
<dbReference type="STRING" id="1794912.AXX12_06945"/>
<dbReference type="CDD" id="cd12912">
    <property type="entry name" value="PDC2_MCP_like"/>
    <property type="match status" value="1"/>
</dbReference>
<evidence type="ECO:0000256" key="10">
    <source>
        <dbReference type="SAM" id="Phobius"/>
    </source>
</evidence>
<dbReference type="InterPro" id="IPR003660">
    <property type="entry name" value="HAMP_dom"/>
</dbReference>
<gene>
    <name evidence="13" type="ORF">AXX12_06945</name>
</gene>
<dbReference type="Gene3D" id="3.30.450.20">
    <property type="entry name" value="PAS domain"/>
    <property type="match status" value="1"/>
</dbReference>
<dbReference type="FunFam" id="1.10.287.950:FF:000001">
    <property type="entry name" value="Methyl-accepting chemotaxis sensory transducer"/>
    <property type="match status" value="1"/>
</dbReference>
<dbReference type="AlphaFoldDB" id="A0A154BQA6"/>
<dbReference type="Pfam" id="PF00672">
    <property type="entry name" value="HAMP"/>
    <property type="match status" value="1"/>
</dbReference>
<protein>
    <submittedName>
        <fullName evidence="13">Chemotaxis protein</fullName>
    </submittedName>
</protein>
<feature type="transmembrane region" description="Helical" evidence="10">
    <location>
        <begin position="273"/>
        <end position="295"/>
    </location>
</feature>
<keyword evidence="3" id="KW-0145">Chemotaxis</keyword>
<dbReference type="PANTHER" id="PTHR32089:SF112">
    <property type="entry name" value="LYSOZYME-LIKE PROTEIN-RELATED"/>
    <property type="match status" value="1"/>
</dbReference>
<comment type="subcellular location">
    <subcellularLocation>
        <location evidence="1">Cell membrane</location>
        <topology evidence="1">Multi-pass membrane protein</topology>
    </subcellularLocation>
</comment>
<dbReference type="SUPFAM" id="SSF103190">
    <property type="entry name" value="Sensory domain-like"/>
    <property type="match status" value="1"/>
</dbReference>
<evidence type="ECO:0000256" key="7">
    <source>
        <dbReference type="ARBA" id="ARBA00023224"/>
    </source>
</evidence>
<evidence type="ECO:0000256" key="3">
    <source>
        <dbReference type="ARBA" id="ARBA00022500"/>
    </source>
</evidence>
<keyword evidence="2" id="KW-1003">Cell membrane</keyword>
<keyword evidence="14" id="KW-1185">Reference proteome</keyword>
<evidence type="ECO:0000256" key="5">
    <source>
        <dbReference type="ARBA" id="ARBA00022989"/>
    </source>
</evidence>
<evidence type="ECO:0000256" key="2">
    <source>
        <dbReference type="ARBA" id="ARBA00022475"/>
    </source>
</evidence>
<dbReference type="InterPro" id="IPR033479">
    <property type="entry name" value="dCache_1"/>
</dbReference>
<dbReference type="SUPFAM" id="SSF58104">
    <property type="entry name" value="Methyl-accepting chemotaxis protein (MCP) signaling domain"/>
    <property type="match status" value="1"/>
</dbReference>
<accession>A0A154BQA6</accession>
<keyword evidence="4 10" id="KW-0812">Transmembrane</keyword>
<dbReference type="Pfam" id="PF00015">
    <property type="entry name" value="MCPsignal"/>
    <property type="match status" value="1"/>
</dbReference>
<reference evidence="13 14" key="1">
    <citation type="submission" date="2016-02" db="EMBL/GenBank/DDBJ databases">
        <title>Anaerosporomusa subterraneum gen. nov., sp. nov., a spore-forming obligate anaerobe isolated from saprolite.</title>
        <authorList>
            <person name="Choi J.K."/>
            <person name="Shah M."/>
            <person name="Yee N."/>
        </authorList>
    </citation>
    <scope>NUCLEOTIDE SEQUENCE [LARGE SCALE GENOMIC DNA]</scope>
    <source>
        <strain evidence="13 14">RU4</strain>
    </source>
</reference>
<feature type="domain" description="Methyl-accepting transducer" evidence="11">
    <location>
        <begin position="367"/>
        <end position="603"/>
    </location>
</feature>
<dbReference type="InterPro" id="IPR029151">
    <property type="entry name" value="Sensor-like_sf"/>
</dbReference>
<evidence type="ECO:0000256" key="4">
    <source>
        <dbReference type="ARBA" id="ARBA00022692"/>
    </source>
</evidence>
<dbReference type="PROSITE" id="PS50111">
    <property type="entry name" value="CHEMOTAXIS_TRANSDUC_2"/>
    <property type="match status" value="1"/>
</dbReference>
<dbReference type="CDD" id="cd11386">
    <property type="entry name" value="MCP_signal"/>
    <property type="match status" value="1"/>
</dbReference>
<dbReference type="EMBL" id="LSGP01000017">
    <property type="protein sequence ID" value="KYZ76174.1"/>
    <property type="molecule type" value="Genomic_DNA"/>
</dbReference>
<dbReference type="GO" id="GO:0005886">
    <property type="term" value="C:plasma membrane"/>
    <property type="evidence" value="ECO:0007669"/>
    <property type="project" value="UniProtKB-SubCell"/>
</dbReference>
<dbReference type="Pfam" id="PF02743">
    <property type="entry name" value="dCache_1"/>
    <property type="match status" value="1"/>
</dbReference>
<dbReference type="Gene3D" id="6.10.340.10">
    <property type="match status" value="1"/>
</dbReference>
<keyword evidence="6 10" id="KW-0472">Membrane</keyword>
<evidence type="ECO:0000259" key="11">
    <source>
        <dbReference type="PROSITE" id="PS50111"/>
    </source>
</evidence>
<sequence>MKKSLQMRLIMLIVVVAFLSATMVGAVNMYLSVSSTKDKVAESNQTIASQIASEIERFMIDVQGLVEALAISPTAYSMDAAAVREMIVAAQQKNPQYELIFVMDTNGMQIARTSGNLANRADRAYFKEALSGKTFFTDTYISAFTNAPTITISTPIKNPAGKIVGVFAADISLKAIWEIAAKSTIGQSGYIDVVDYKGTLIAHPNKERVLKNENVATLPYIKDVITGKAGSAEGQSTVGTASLVAYAPMKMLKWGVLTYLPTAEITAMVSKSLVSIALLILVASILAGIAAIYLAKSIIKPLNRLAKDADQIAEGNLSNVISASGVTEVDTLAASLETMRLGLRDIVTNIMKSSEQMAAASEELTASAEQSSQATEQVAVVISEVAHGVSRQTKALDGTAAITEEMSAGVQQIAANANLVENTTDRTTAAAATGRNTVEAAVRQMSKIEESVSGSAQIVAKLGDSSKQIGEIIDTIAGIASQTNLLALNAAIEAARAGEQGRGFAVVAEEVRKLAEGSEQAARQIATIISQIQADTEGAVVAMNQGTKEVAAGANVVQSAGATFNDIANQLGGVSGQIKEITAAIHELAQGSQQIVASVRDIDQVSKQTAEQTETVSAATEEQAAAMGEIASSSQSLAKLAEELQHSIRRFRV</sequence>
<dbReference type="SMART" id="SM00283">
    <property type="entry name" value="MA"/>
    <property type="match status" value="1"/>
</dbReference>
<evidence type="ECO:0000313" key="13">
    <source>
        <dbReference type="EMBL" id="KYZ76174.1"/>
    </source>
</evidence>
<dbReference type="PANTHER" id="PTHR32089">
    <property type="entry name" value="METHYL-ACCEPTING CHEMOTAXIS PROTEIN MCPB"/>
    <property type="match status" value="1"/>
</dbReference>
<feature type="domain" description="HAMP" evidence="12">
    <location>
        <begin position="296"/>
        <end position="348"/>
    </location>
</feature>
<proteinExistence type="inferred from homology"/>
<dbReference type="PROSITE" id="PS50885">
    <property type="entry name" value="HAMP"/>
    <property type="match status" value="1"/>
</dbReference>
<dbReference type="CDD" id="cd18773">
    <property type="entry name" value="PDC1_HK_sensor"/>
    <property type="match status" value="1"/>
</dbReference>